<dbReference type="InterPro" id="IPR039793">
    <property type="entry name" value="UROS/Hem4"/>
</dbReference>
<organism evidence="2 3">
    <name type="scientific">Cognatishimia activa</name>
    <dbReference type="NCBI Taxonomy" id="1715691"/>
    <lineage>
        <taxon>Bacteria</taxon>
        <taxon>Pseudomonadati</taxon>
        <taxon>Pseudomonadota</taxon>
        <taxon>Alphaproteobacteria</taxon>
        <taxon>Rhodobacterales</taxon>
        <taxon>Paracoccaceae</taxon>
        <taxon>Cognatishimia</taxon>
    </lineage>
</organism>
<dbReference type="GO" id="GO:0004852">
    <property type="term" value="F:uroporphyrinogen-III synthase activity"/>
    <property type="evidence" value="ECO:0007669"/>
    <property type="project" value="InterPro"/>
</dbReference>
<dbReference type="Proteomes" id="UP000665026">
    <property type="component" value="Chromosome"/>
</dbReference>
<dbReference type="RefSeq" id="WP_209357826.1">
    <property type="nucleotide sequence ID" value="NZ_CP060010.1"/>
</dbReference>
<proteinExistence type="predicted"/>
<accession>A0A975EU62</accession>
<dbReference type="CDD" id="cd06578">
    <property type="entry name" value="HemD"/>
    <property type="match status" value="1"/>
</dbReference>
<dbReference type="EMBL" id="CP060010">
    <property type="protein sequence ID" value="QTN37131.1"/>
    <property type="molecule type" value="Genomic_DNA"/>
</dbReference>
<gene>
    <name evidence="2" type="ORF">HZ995_06400</name>
</gene>
<dbReference type="GO" id="GO:0006780">
    <property type="term" value="P:uroporphyrinogen III biosynthetic process"/>
    <property type="evidence" value="ECO:0007669"/>
    <property type="project" value="InterPro"/>
</dbReference>
<sequence>MSAVKPVIILTRPAAQNARFAQAVAASGIEARIIEAPVTRIVPEPRTSNLEPAATAIFTSSYGVEHAPGGTGIAWCVGDRTAEVAATKGWQARSAGGDADALFKRICADLAGVEAQDTLVHYCGKETRGDLSERLSNVGISTQRSVVYRQEKQALSEDVHQVILGSNKAIFPVFSPNSAQRLVQQLPAGTKVDFVAISQATAQTLPTEMVRNVAVAKTPDAQSLIEALRLMV</sequence>
<dbReference type="InterPro" id="IPR036108">
    <property type="entry name" value="4pyrrol_syn_uPrphyn_synt_sf"/>
</dbReference>
<dbReference type="PANTHER" id="PTHR12390:SF0">
    <property type="entry name" value="UROPORPHYRINOGEN-III SYNTHASE"/>
    <property type="match status" value="1"/>
</dbReference>
<evidence type="ECO:0000259" key="1">
    <source>
        <dbReference type="Pfam" id="PF02602"/>
    </source>
</evidence>
<evidence type="ECO:0000313" key="3">
    <source>
        <dbReference type="Proteomes" id="UP000665026"/>
    </source>
</evidence>
<evidence type="ECO:0000313" key="2">
    <source>
        <dbReference type="EMBL" id="QTN37131.1"/>
    </source>
</evidence>
<dbReference type="Gene3D" id="3.40.50.10090">
    <property type="match status" value="2"/>
</dbReference>
<protein>
    <submittedName>
        <fullName evidence="2">Uroporphyrinogen-III synthase</fullName>
    </submittedName>
</protein>
<name>A0A975EU62_9RHOB</name>
<dbReference type="SUPFAM" id="SSF69618">
    <property type="entry name" value="HemD-like"/>
    <property type="match status" value="1"/>
</dbReference>
<dbReference type="AlphaFoldDB" id="A0A975EU62"/>
<feature type="domain" description="Tetrapyrrole biosynthesis uroporphyrinogen III synthase" evidence="1">
    <location>
        <begin position="20"/>
        <end position="226"/>
    </location>
</feature>
<dbReference type="GO" id="GO:0005829">
    <property type="term" value="C:cytosol"/>
    <property type="evidence" value="ECO:0007669"/>
    <property type="project" value="TreeGrafter"/>
</dbReference>
<dbReference type="PANTHER" id="PTHR12390">
    <property type="entry name" value="UROPORPHYRINOGEN III SYNTHASE"/>
    <property type="match status" value="1"/>
</dbReference>
<dbReference type="InterPro" id="IPR003754">
    <property type="entry name" value="4pyrrol_synth_uPrphyn_synth"/>
</dbReference>
<dbReference type="Pfam" id="PF02602">
    <property type="entry name" value="HEM4"/>
    <property type="match status" value="1"/>
</dbReference>
<dbReference type="KEGG" id="cact:HZ995_06400"/>
<reference evidence="2" key="1">
    <citation type="submission" date="2020-07" db="EMBL/GenBank/DDBJ databases">
        <title>Genome sequences of bacteria associated with the marine, planktonic diatom Thalassiosira profunda strain ECT2AJA-044.</title>
        <authorList>
            <person name="Gargas C.B."/>
            <person name="Roberts W.R."/>
            <person name="Alverson A.J."/>
        </authorList>
    </citation>
    <scope>NUCLEOTIDE SEQUENCE</scope>
    <source>
        <strain evidence="2">ECT2AJA-044</strain>
    </source>
</reference>